<dbReference type="EMBL" id="KV419409">
    <property type="protein sequence ID" value="KZS92668.1"/>
    <property type="molecule type" value="Genomic_DNA"/>
</dbReference>
<protein>
    <recommendedName>
        <fullName evidence="6">C2H2-type domain-containing protein</fullName>
    </recommendedName>
</protein>
<reference evidence="7 8" key="1">
    <citation type="journal article" date="2016" name="Mol. Biol. Evol.">
        <title>Comparative Genomics of Early-Diverging Mushroom-Forming Fungi Provides Insights into the Origins of Lignocellulose Decay Capabilities.</title>
        <authorList>
            <person name="Nagy L.G."/>
            <person name="Riley R."/>
            <person name="Tritt A."/>
            <person name="Adam C."/>
            <person name="Daum C."/>
            <person name="Floudas D."/>
            <person name="Sun H."/>
            <person name="Yadav J.S."/>
            <person name="Pangilinan J."/>
            <person name="Larsson K.H."/>
            <person name="Matsuura K."/>
            <person name="Barry K."/>
            <person name="Labutti K."/>
            <person name="Kuo R."/>
            <person name="Ohm R.A."/>
            <person name="Bhattacharya S.S."/>
            <person name="Shirouzu T."/>
            <person name="Yoshinaga Y."/>
            <person name="Martin F.M."/>
            <person name="Grigoriev I.V."/>
            <person name="Hibbett D.S."/>
        </authorList>
    </citation>
    <scope>NUCLEOTIDE SEQUENCE [LARGE SCALE GENOMIC DNA]</scope>
    <source>
        <strain evidence="7 8">HHB9708</strain>
    </source>
</reference>
<feature type="compositionally biased region" description="Pro residues" evidence="5">
    <location>
        <begin position="146"/>
        <end position="155"/>
    </location>
</feature>
<evidence type="ECO:0000256" key="5">
    <source>
        <dbReference type="SAM" id="MobiDB-lite"/>
    </source>
</evidence>
<gene>
    <name evidence="7" type="ORF">SISNIDRAFT_428698</name>
</gene>
<dbReference type="FunFam" id="3.30.160.60:FF:000007">
    <property type="entry name" value="Basic krueppel-like factor 3"/>
    <property type="match status" value="1"/>
</dbReference>
<feature type="compositionally biased region" description="Low complexity" evidence="5">
    <location>
        <begin position="112"/>
        <end position="124"/>
    </location>
</feature>
<dbReference type="SMART" id="SM00355">
    <property type="entry name" value="ZnF_C2H2"/>
    <property type="match status" value="3"/>
</dbReference>
<proteinExistence type="predicted"/>
<name>A0A164TVG2_9AGAM</name>
<feature type="region of interest" description="Disordered" evidence="5">
    <location>
        <begin position="432"/>
        <end position="473"/>
    </location>
</feature>
<feature type="region of interest" description="Disordered" evidence="5">
    <location>
        <begin position="1"/>
        <end position="169"/>
    </location>
</feature>
<dbReference type="STRING" id="1314777.A0A164TVG2"/>
<dbReference type="PANTHER" id="PTHR23235">
    <property type="entry name" value="KRUEPPEL-LIKE TRANSCRIPTION FACTOR"/>
    <property type="match status" value="1"/>
</dbReference>
<keyword evidence="1" id="KW-0479">Metal-binding</keyword>
<dbReference type="PROSITE" id="PS00028">
    <property type="entry name" value="ZINC_FINGER_C2H2_1"/>
    <property type="match status" value="2"/>
</dbReference>
<evidence type="ECO:0000256" key="1">
    <source>
        <dbReference type="ARBA" id="ARBA00022723"/>
    </source>
</evidence>
<dbReference type="Pfam" id="PF00096">
    <property type="entry name" value="zf-C2H2"/>
    <property type="match status" value="2"/>
</dbReference>
<feature type="domain" description="C2H2-type" evidence="6">
    <location>
        <begin position="410"/>
        <end position="437"/>
    </location>
</feature>
<dbReference type="AlphaFoldDB" id="A0A164TVG2"/>
<keyword evidence="8" id="KW-1185">Reference proteome</keyword>
<dbReference type="Proteomes" id="UP000076722">
    <property type="component" value="Unassembled WGS sequence"/>
</dbReference>
<feature type="compositionally biased region" description="Basic and acidic residues" evidence="5">
    <location>
        <begin position="191"/>
        <end position="207"/>
    </location>
</feature>
<dbReference type="PANTHER" id="PTHR23235:SF120">
    <property type="entry name" value="KRUPPEL-LIKE FACTOR 15"/>
    <property type="match status" value="1"/>
</dbReference>
<evidence type="ECO:0000313" key="8">
    <source>
        <dbReference type="Proteomes" id="UP000076722"/>
    </source>
</evidence>
<dbReference type="InterPro" id="IPR013087">
    <property type="entry name" value="Znf_C2H2_type"/>
</dbReference>
<feature type="domain" description="C2H2-type" evidence="6">
    <location>
        <begin position="380"/>
        <end position="409"/>
    </location>
</feature>
<dbReference type="GO" id="GO:0000981">
    <property type="term" value="F:DNA-binding transcription factor activity, RNA polymerase II-specific"/>
    <property type="evidence" value="ECO:0007669"/>
    <property type="project" value="TreeGrafter"/>
</dbReference>
<accession>A0A164TVG2</accession>
<evidence type="ECO:0000256" key="3">
    <source>
        <dbReference type="ARBA" id="ARBA00022833"/>
    </source>
</evidence>
<feature type="region of interest" description="Disordered" evidence="5">
    <location>
        <begin position="190"/>
        <end position="213"/>
    </location>
</feature>
<evidence type="ECO:0000256" key="2">
    <source>
        <dbReference type="ARBA" id="ARBA00022771"/>
    </source>
</evidence>
<feature type="region of interest" description="Disordered" evidence="5">
    <location>
        <begin position="252"/>
        <end position="289"/>
    </location>
</feature>
<organism evidence="7 8">
    <name type="scientific">Sistotremastrum niveocremeum HHB9708</name>
    <dbReference type="NCBI Taxonomy" id="1314777"/>
    <lineage>
        <taxon>Eukaryota</taxon>
        <taxon>Fungi</taxon>
        <taxon>Dikarya</taxon>
        <taxon>Basidiomycota</taxon>
        <taxon>Agaricomycotina</taxon>
        <taxon>Agaricomycetes</taxon>
        <taxon>Sistotremastrales</taxon>
        <taxon>Sistotremastraceae</taxon>
        <taxon>Sertulicium</taxon>
        <taxon>Sertulicium niveocremeum</taxon>
    </lineage>
</organism>
<dbReference type="PROSITE" id="PS50157">
    <property type="entry name" value="ZINC_FINGER_C2H2_2"/>
    <property type="match status" value="3"/>
</dbReference>
<feature type="compositionally biased region" description="Low complexity" evidence="5">
    <location>
        <begin position="30"/>
        <end position="41"/>
    </location>
</feature>
<feature type="region of interest" description="Disordered" evidence="5">
    <location>
        <begin position="303"/>
        <end position="324"/>
    </location>
</feature>
<dbReference type="Gene3D" id="3.30.160.60">
    <property type="entry name" value="Classic Zinc Finger"/>
    <property type="match status" value="3"/>
</dbReference>
<keyword evidence="2 4" id="KW-0863">Zinc-finger</keyword>
<evidence type="ECO:0000313" key="7">
    <source>
        <dbReference type="EMBL" id="KZS92668.1"/>
    </source>
</evidence>
<evidence type="ECO:0000256" key="4">
    <source>
        <dbReference type="PROSITE-ProRule" id="PRU00042"/>
    </source>
</evidence>
<feature type="compositionally biased region" description="Polar residues" evidence="5">
    <location>
        <begin position="18"/>
        <end position="29"/>
    </location>
</feature>
<feature type="compositionally biased region" description="Polar residues" evidence="5">
    <location>
        <begin position="440"/>
        <end position="453"/>
    </location>
</feature>
<dbReference type="OrthoDB" id="4748970at2759"/>
<dbReference type="SUPFAM" id="SSF57667">
    <property type="entry name" value="beta-beta-alpha zinc fingers"/>
    <property type="match status" value="3"/>
</dbReference>
<dbReference type="GO" id="GO:0000978">
    <property type="term" value="F:RNA polymerase II cis-regulatory region sequence-specific DNA binding"/>
    <property type="evidence" value="ECO:0007669"/>
    <property type="project" value="TreeGrafter"/>
</dbReference>
<dbReference type="GO" id="GO:0008270">
    <property type="term" value="F:zinc ion binding"/>
    <property type="evidence" value="ECO:0007669"/>
    <property type="project" value="UniProtKB-KW"/>
</dbReference>
<evidence type="ECO:0000259" key="6">
    <source>
        <dbReference type="PROSITE" id="PS50157"/>
    </source>
</evidence>
<dbReference type="InterPro" id="IPR036236">
    <property type="entry name" value="Znf_C2H2_sf"/>
</dbReference>
<keyword evidence="3" id="KW-0862">Zinc</keyword>
<sequence length="473" mass="51970">MWMPSRAVSNSPHPPTTVPSNASPFMQQDNNPNNTFSFPSNAHSNPSSPFMRPVSNMSPHMSPMPPTLGLGGPSDGNPTSLNVPVTPRRERSKSETFTNRPWAFGPPGPGGLQYPPQLHQQQQGTVNPNDISPPLDSYTIPQIPTLTPPAAPPHPASFGPGVTNPLSASSQQTNFSDMLLSVDNNASLRRARSDGGHRRGIQSEDLSRGNNRFLMPTNNGFNFGHDGLLAPPQHPSLPTAEQFSRGREMNGFHHRRASSGSHERRSSAASSARPSPYPSPTPSPLITYSELPADSMQDMSDLKIYDHSPSGYNQPLQPPQNEPPKVLREHVTTRATVQASQVRRTSHAPFTCPVPGCGSTFTRHFNLKGHMRSHNDERPFKCKWPGCEKGFARQHDCKRHEQLHLNIRPYTCEGCQRTFARMDALNRHLRSEGGADCSKHQQPVTEESYQGTIPKQEEDSQPTRVGRGGGVLT</sequence>
<feature type="domain" description="C2H2-type" evidence="6">
    <location>
        <begin position="350"/>
        <end position="379"/>
    </location>
</feature>